<comment type="subunit">
    <text evidence="9">The complex comprises the extracytoplasmic solute receptor protein and the two transmembrane proteins.</text>
</comment>
<comment type="function">
    <text evidence="9">Part of the tripartite ATP-independent periplasmic (TRAP) transport system.</text>
</comment>
<name>A0A2T5H422_9RHOB</name>
<dbReference type="GO" id="GO:0005886">
    <property type="term" value="C:plasma membrane"/>
    <property type="evidence" value="ECO:0007669"/>
    <property type="project" value="UniProtKB-SubCell"/>
</dbReference>
<feature type="transmembrane region" description="Helical" evidence="9">
    <location>
        <begin position="93"/>
        <end position="118"/>
    </location>
</feature>
<gene>
    <name evidence="11" type="ORF">C8N42_12915</name>
</gene>
<keyword evidence="7 9" id="KW-0472">Membrane</keyword>
<evidence type="ECO:0000256" key="3">
    <source>
        <dbReference type="ARBA" id="ARBA00022475"/>
    </source>
</evidence>
<organism evidence="11 12">
    <name type="scientific">Celeribacter persicus</name>
    <dbReference type="NCBI Taxonomy" id="1651082"/>
    <lineage>
        <taxon>Bacteria</taxon>
        <taxon>Pseudomonadati</taxon>
        <taxon>Pseudomonadota</taxon>
        <taxon>Alphaproteobacteria</taxon>
        <taxon>Rhodobacterales</taxon>
        <taxon>Roseobacteraceae</taxon>
        <taxon>Celeribacter</taxon>
    </lineage>
</organism>
<protein>
    <recommendedName>
        <fullName evidence="9">TRAP transporter small permease protein</fullName>
    </recommendedName>
</protein>
<feature type="domain" description="Tripartite ATP-independent periplasmic transporters DctQ component" evidence="10">
    <location>
        <begin position="34"/>
        <end position="178"/>
    </location>
</feature>
<keyword evidence="5 9" id="KW-0812">Transmembrane</keyword>
<dbReference type="PANTHER" id="PTHR35011">
    <property type="entry name" value="2,3-DIKETO-L-GULONATE TRAP TRANSPORTER SMALL PERMEASE PROTEIN YIAM"/>
    <property type="match status" value="1"/>
</dbReference>
<evidence type="ECO:0000259" key="10">
    <source>
        <dbReference type="Pfam" id="PF04290"/>
    </source>
</evidence>
<reference evidence="11 12" key="1">
    <citation type="submission" date="2018-04" db="EMBL/GenBank/DDBJ databases">
        <title>Genomic Encyclopedia of Archaeal and Bacterial Type Strains, Phase II (KMG-II): from individual species to whole genera.</title>
        <authorList>
            <person name="Goeker M."/>
        </authorList>
    </citation>
    <scope>NUCLEOTIDE SEQUENCE [LARGE SCALE GENOMIC DNA]</scope>
    <source>
        <strain evidence="11 12">DSM 100434</strain>
    </source>
</reference>
<dbReference type="Pfam" id="PF04290">
    <property type="entry name" value="DctQ"/>
    <property type="match status" value="1"/>
</dbReference>
<evidence type="ECO:0000256" key="9">
    <source>
        <dbReference type="RuleBase" id="RU369079"/>
    </source>
</evidence>
<comment type="caution">
    <text evidence="11">The sequence shown here is derived from an EMBL/GenBank/DDBJ whole genome shotgun (WGS) entry which is preliminary data.</text>
</comment>
<sequence>MPCSSSQSLLSRIDRAVLRFELGLAGICVAGIGLLMLANVVLRGIGRPLIWGDELAVNLMVWSALLGASIAIATRRQVAVDLLSESLKPRARVWLGLGVDALVCVAVLLIGLFVWRWFDLPGLIRAGSPSELSMKTFNFIYQEPTLTLGVPKVVFWSVLPLFCLCAACHALSALYEDIACLVAERRA</sequence>
<dbReference type="PANTHER" id="PTHR35011:SF2">
    <property type="entry name" value="2,3-DIKETO-L-GULONATE TRAP TRANSPORTER SMALL PERMEASE PROTEIN YIAM"/>
    <property type="match status" value="1"/>
</dbReference>
<accession>A0A2T5H422</accession>
<keyword evidence="2 9" id="KW-0813">Transport</keyword>
<keyword evidence="12" id="KW-1185">Reference proteome</keyword>
<dbReference type="GO" id="GO:0022857">
    <property type="term" value="F:transmembrane transporter activity"/>
    <property type="evidence" value="ECO:0007669"/>
    <property type="project" value="UniProtKB-UniRule"/>
</dbReference>
<dbReference type="InterPro" id="IPR007387">
    <property type="entry name" value="TRAP_DctQ"/>
</dbReference>
<feature type="transmembrane region" description="Helical" evidence="9">
    <location>
        <begin position="20"/>
        <end position="43"/>
    </location>
</feature>
<dbReference type="Proteomes" id="UP000244077">
    <property type="component" value="Unassembled WGS sequence"/>
</dbReference>
<evidence type="ECO:0000256" key="2">
    <source>
        <dbReference type="ARBA" id="ARBA00022448"/>
    </source>
</evidence>
<comment type="similarity">
    <text evidence="8 9">Belongs to the TRAP transporter small permease family.</text>
</comment>
<keyword evidence="4 9" id="KW-0997">Cell inner membrane</keyword>
<dbReference type="EMBL" id="QAOH01000029">
    <property type="protein sequence ID" value="PTQ66361.1"/>
    <property type="molecule type" value="Genomic_DNA"/>
</dbReference>
<feature type="transmembrane region" description="Helical" evidence="9">
    <location>
        <begin position="153"/>
        <end position="175"/>
    </location>
</feature>
<dbReference type="GO" id="GO:0015740">
    <property type="term" value="P:C4-dicarboxylate transport"/>
    <property type="evidence" value="ECO:0007669"/>
    <property type="project" value="TreeGrafter"/>
</dbReference>
<dbReference type="AlphaFoldDB" id="A0A2T5H422"/>
<dbReference type="RefSeq" id="WP_170109380.1">
    <property type="nucleotide sequence ID" value="NZ_QAOH01000029.1"/>
</dbReference>
<evidence type="ECO:0000256" key="8">
    <source>
        <dbReference type="ARBA" id="ARBA00038436"/>
    </source>
</evidence>
<evidence type="ECO:0000313" key="11">
    <source>
        <dbReference type="EMBL" id="PTQ66361.1"/>
    </source>
</evidence>
<evidence type="ECO:0000256" key="6">
    <source>
        <dbReference type="ARBA" id="ARBA00022989"/>
    </source>
</evidence>
<feature type="transmembrane region" description="Helical" evidence="9">
    <location>
        <begin position="55"/>
        <end position="73"/>
    </location>
</feature>
<proteinExistence type="inferred from homology"/>
<evidence type="ECO:0000256" key="5">
    <source>
        <dbReference type="ARBA" id="ARBA00022692"/>
    </source>
</evidence>
<evidence type="ECO:0000256" key="7">
    <source>
        <dbReference type="ARBA" id="ARBA00023136"/>
    </source>
</evidence>
<dbReference type="InterPro" id="IPR055348">
    <property type="entry name" value="DctQ"/>
</dbReference>
<keyword evidence="3" id="KW-1003">Cell membrane</keyword>
<evidence type="ECO:0000313" key="12">
    <source>
        <dbReference type="Proteomes" id="UP000244077"/>
    </source>
</evidence>
<evidence type="ECO:0000256" key="1">
    <source>
        <dbReference type="ARBA" id="ARBA00004429"/>
    </source>
</evidence>
<comment type="subcellular location">
    <subcellularLocation>
        <location evidence="1 9">Cell inner membrane</location>
        <topology evidence="1 9">Multi-pass membrane protein</topology>
    </subcellularLocation>
</comment>
<evidence type="ECO:0000256" key="4">
    <source>
        <dbReference type="ARBA" id="ARBA00022519"/>
    </source>
</evidence>
<keyword evidence="6 9" id="KW-1133">Transmembrane helix</keyword>